<dbReference type="PANTHER" id="PTHR45436">
    <property type="entry name" value="SENSOR HISTIDINE KINASE YKOH"/>
    <property type="match status" value="1"/>
</dbReference>
<evidence type="ECO:0000256" key="8">
    <source>
        <dbReference type="ARBA" id="ARBA00022741"/>
    </source>
</evidence>
<dbReference type="SUPFAM" id="SSF55874">
    <property type="entry name" value="ATPase domain of HSP90 chaperone/DNA topoisomerase II/histidine kinase"/>
    <property type="match status" value="1"/>
</dbReference>
<dbReference type="NCBIfam" id="TIGR01386">
    <property type="entry name" value="cztS_silS_copS"/>
    <property type="match status" value="1"/>
</dbReference>
<keyword evidence="9 14" id="KW-0418">Kinase</keyword>
<dbReference type="Gene3D" id="1.10.287.130">
    <property type="match status" value="1"/>
</dbReference>
<comment type="catalytic activity">
    <reaction evidence="1 14">
        <text>ATP + protein L-histidine = ADP + protein N-phospho-L-histidine.</text>
        <dbReference type="EC" id="2.7.13.3"/>
    </reaction>
</comment>
<evidence type="ECO:0000259" key="17">
    <source>
        <dbReference type="PROSITE" id="PS50885"/>
    </source>
</evidence>
<dbReference type="InterPro" id="IPR006290">
    <property type="entry name" value="CztS_silS_copS"/>
</dbReference>
<keyword evidence="6 14" id="KW-0808">Transferase</keyword>
<feature type="compositionally biased region" description="Low complexity" evidence="15">
    <location>
        <begin position="60"/>
        <end position="76"/>
    </location>
</feature>
<dbReference type="Pfam" id="PF00512">
    <property type="entry name" value="HisKA"/>
    <property type="match status" value="1"/>
</dbReference>
<dbReference type="CDD" id="cd00082">
    <property type="entry name" value="HisKA"/>
    <property type="match status" value="1"/>
</dbReference>
<keyword evidence="8 14" id="KW-0547">Nucleotide-binding</keyword>
<evidence type="ECO:0000256" key="5">
    <source>
        <dbReference type="ARBA" id="ARBA00022553"/>
    </source>
</evidence>
<evidence type="ECO:0000313" key="19">
    <source>
        <dbReference type="Proteomes" id="UP000267908"/>
    </source>
</evidence>
<keyword evidence="7 14" id="KW-0812">Transmembrane</keyword>
<keyword evidence="4 14" id="KW-0997">Cell inner membrane</keyword>
<comment type="caution">
    <text evidence="18">The sequence shown here is derived from an EMBL/GenBank/DDBJ whole genome shotgun (WGS) entry which is preliminary data.</text>
</comment>
<dbReference type="GO" id="GO:0005524">
    <property type="term" value="F:ATP binding"/>
    <property type="evidence" value="ECO:0007669"/>
    <property type="project" value="UniProtKB-KW"/>
</dbReference>
<evidence type="ECO:0000256" key="6">
    <source>
        <dbReference type="ARBA" id="ARBA00022679"/>
    </source>
</evidence>
<evidence type="ECO:0000256" key="3">
    <source>
        <dbReference type="ARBA" id="ARBA00022475"/>
    </source>
</evidence>
<accession>A0A3M4B5Z5</accession>
<dbReference type="Proteomes" id="UP000267908">
    <property type="component" value="Unassembled WGS sequence"/>
</dbReference>
<feature type="region of interest" description="Disordered" evidence="15">
    <location>
        <begin position="1"/>
        <end position="38"/>
    </location>
</feature>
<keyword evidence="3 14" id="KW-1003">Cell membrane</keyword>
<evidence type="ECO:0000256" key="15">
    <source>
        <dbReference type="SAM" id="MobiDB-lite"/>
    </source>
</evidence>
<dbReference type="AlphaFoldDB" id="A0A3M4B5Z5"/>
<keyword evidence="10 14" id="KW-0067">ATP-binding</keyword>
<evidence type="ECO:0000256" key="9">
    <source>
        <dbReference type="ARBA" id="ARBA00022777"/>
    </source>
</evidence>
<evidence type="ECO:0000256" key="14">
    <source>
        <dbReference type="RuleBase" id="RU364088"/>
    </source>
</evidence>
<keyword evidence="11 14" id="KW-1133">Transmembrane helix</keyword>
<evidence type="ECO:0000256" key="10">
    <source>
        <dbReference type="ARBA" id="ARBA00022840"/>
    </source>
</evidence>
<dbReference type="Gene3D" id="6.10.340.10">
    <property type="match status" value="1"/>
</dbReference>
<feature type="region of interest" description="Disordered" evidence="15">
    <location>
        <begin position="55"/>
        <end position="102"/>
    </location>
</feature>
<dbReference type="PROSITE" id="PS50109">
    <property type="entry name" value="HIS_KIN"/>
    <property type="match status" value="1"/>
</dbReference>
<dbReference type="PROSITE" id="PS50885">
    <property type="entry name" value="HAMP"/>
    <property type="match status" value="1"/>
</dbReference>
<dbReference type="SUPFAM" id="SSF47384">
    <property type="entry name" value="Homodimeric domain of signal transducing histidine kinase"/>
    <property type="match status" value="1"/>
</dbReference>
<protein>
    <recommendedName>
        <fullName evidence="14">Sensor protein</fullName>
        <ecNumber evidence="14">2.7.13.3</ecNumber>
    </recommendedName>
</protein>
<dbReference type="InterPro" id="IPR003660">
    <property type="entry name" value="HAMP_dom"/>
</dbReference>
<dbReference type="SUPFAM" id="SSF158472">
    <property type="entry name" value="HAMP domain-like"/>
    <property type="match status" value="1"/>
</dbReference>
<dbReference type="EC" id="2.7.13.3" evidence="14"/>
<name>A0A3M4B5Z5_9PSED</name>
<dbReference type="InterPro" id="IPR050428">
    <property type="entry name" value="TCS_sensor_his_kinase"/>
</dbReference>
<dbReference type="GO" id="GO:0005886">
    <property type="term" value="C:plasma membrane"/>
    <property type="evidence" value="ECO:0007669"/>
    <property type="project" value="UniProtKB-SubCell"/>
</dbReference>
<evidence type="ECO:0000259" key="16">
    <source>
        <dbReference type="PROSITE" id="PS50109"/>
    </source>
</evidence>
<organism evidence="18 19">
    <name type="scientific">Pseudomonas syringae pv. delphinii</name>
    <dbReference type="NCBI Taxonomy" id="192088"/>
    <lineage>
        <taxon>Bacteria</taxon>
        <taxon>Pseudomonadati</taxon>
        <taxon>Pseudomonadota</taxon>
        <taxon>Gammaproteobacteria</taxon>
        <taxon>Pseudomonadales</taxon>
        <taxon>Pseudomonadaceae</taxon>
        <taxon>Pseudomonas</taxon>
    </lineage>
</organism>
<comment type="subcellular location">
    <subcellularLocation>
        <location evidence="2 14">Cell inner membrane</location>
    </subcellularLocation>
</comment>
<feature type="region of interest" description="Disordered" evidence="15">
    <location>
        <begin position="134"/>
        <end position="153"/>
    </location>
</feature>
<comment type="function">
    <text evidence="14">Member of a two-component regulatory system.</text>
</comment>
<keyword evidence="5" id="KW-0597">Phosphoprotein</keyword>
<dbReference type="Pfam" id="PF00672">
    <property type="entry name" value="HAMP"/>
    <property type="match status" value="1"/>
</dbReference>
<evidence type="ECO:0000256" key="13">
    <source>
        <dbReference type="ARBA" id="ARBA00023136"/>
    </source>
</evidence>
<dbReference type="InterPro" id="IPR036890">
    <property type="entry name" value="HATPase_C_sf"/>
</dbReference>
<dbReference type="GO" id="GO:0000155">
    <property type="term" value="F:phosphorelay sensor kinase activity"/>
    <property type="evidence" value="ECO:0007669"/>
    <property type="project" value="InterPro"/>
</dbReference>
<keyword evidence="12 14" id="KW-0902">Two-component regulatory system</keyword>
<dbReference type="InterPro" id="IPR003594">
    <property type="entry name" value="HATPase_dom"/>
</dbReference>
<evidence type="ECO:0000256" key="1">
    <source>
        <dbReference type="ARBA" id="ARBA00000085"/>
    </source>
</evidence>
<dbReference type="SMART" id="SM00304">
    <property type="entry name" value="HAMP"/>
    <property type="match status" value="1"/>
</dbReference>
<dbReference type="InterPro" id="IPR003661">
    <property type="entry name" value="HisK_dim/P_dom"/>
</dbReference>
<evidence type="ECO:0000256" key="12">
    <source>
        <dbReference type="ARBA" id="ARBA00023012"/>
    </source>
</evidence>
<dbReference type="SMART" id="SM00387">
    <property type="entry name" value="HATPase_c"/>
    <property type="match status" value="1"/>
</dbReference>
<keyword evidence="13 14" id="KW-0472">Membrane</keyword>
<feature type="domain" description="Histidine kinase" evidence="16">
    <location>
        <begin position="413"/>
        <end position="626"/>
    </location>
</feature>
<feature type="domain" description="HAMP" evidence="17">
    <location>
        <begin position="352"/>
        <end position="405"/>
    </location>
</feature>
<dbReference type="Gene3D" id="3.30.565.10">
    <property type="entry name" value="Histidine kinase-like ATPase, C-terminal domain"/>
    <property type="match status" value="1"/>
</dbReference>
<dbReference type="PANTHER" id="PTHR45436:SF3">
    <property type="entry name" value="SENSOR HISTIDINE KINASE HPRS"/>
    <property type="match status" value="1"/>
</dbReference>
<gene>
    <name evidence="18" type="ORF">ALQ28_04931</name>
</gene>
<evidence type="ECO:0000256" key="11">
    <source>
        <dbReference type="ARBA" id="ARBA00022989"/>
    </source>
</evidence>
<evidence type="ECO:0000256" key="7">
    <source>
        <dbReference type="ARBA" id="ARBA00022692"/>
    </source>
</evidence>
<dbReference type="InterPro" id="IPR036097">
    <property type="entry name" value="HisK_dim/P_sf"/>
</dbReference>
<dbReference type="EMBL" id="RBQG01000133">
    <property type="protein sequence ID" value="RMP14567.1"/>
    <property type="molecule type" value="Genomic_DNA"/>
</dbReference>
<dbReference type="Pfam" id="PF02518">
    <property type="entry name" value="HATPase_c"/>
    <property type="match status" value="1"/>
</dbReference>
<evidence type="ECO:0000256" key="2">
    <source>
        <dbReference type="ARBA" id="ARBA00004533"/>
    </source>
</evidence>
<proteinExistence type="predicted"/>
<reference evidence="18 19" key="1">
    <citation type="submission" date="2018-08" db="EMBL/GenBank/DDBJ databases">
        <title>Recombination of ecologically and evolutionarily significant loci maintains genetic cohesion in the Pseudomonas syringae species complex.</title>
        <authorList>
            <person name="Dillon M."/>
            <person name="Thakur S."/>
            <person name="Almeida R.N.D."/>
            <person name="Weir B.S."/>
            <person name="Guttman D.S."/>
        </authorList>
    </citation>
    <scope>NUCLEOTIDE SEQUENCE [LARGE SCALE GENOMIC DNA]</scope>
    <source>
        <strain evidence="18 19">ICMP 4330</strain>
    </source>
</reference>
<dbReference type="SMART" id="SM00388">
    <property type="entry name" value="HisKA"/>
    <property type="match status" value="1"/>
</dbReference>
<evidence type="ECO:0000256" key="4">
    <source>
        <dbReference type="ARBA" id="ARBA00022519"/>
    </source>
</evidence>
<feature type="transmembrane region" description="Helical" evidence="14">
    <location>
        <begin position="332"/>
        <end position="351"/>
    </location>
</feature>
<sequence length="626" mass="68737">MADHRSAARPAGRAGVVPDRPRPVAGPDSRPGAGGRRLPGQTVFLHRIAAAHPHYPAPWRGARGRSLSSGRPGTRPAAPPRDAPATGYRADQQGVRPAAPVVAPRRRCAVTGTNRLGSLGHEFRQRHQCGGRRHQAPAQQGRPALPGQAHPHRARHRLCVRGAAMRRQPSLTLRSTLAFALVAMLTVSGAGLYLYQSIEQTVLQRSDHAVLARLDHFRKLLRYDLTMDNLKGSPQLFENMLDSEEDIFIIGEPGKPPVVSVNPQHAPLPDLPTVAQDQPLRVDDLRSGMSLQGLPLRAAAAQVMSNGVEVRLQAAHLMVKEMAMLASFRQSIYIAVALAFLITAVLGYVLLRRGLRPLRKMAAHAAAITPANLHKRLDSHDTPVELQQLSNAFNAMLDRIDDGYRRLMQFSADLAHEIRTPVGSLMGHCQVALRQDRSVDEYQALLASNLEELERISRLVESILFLARSDEAQAALERQPLDLHDELQRVAGYFEGLADERNLKLNPSGQGTLLADPILLRRALSNLVANAIRYADEDSEILIRVAAVDQQWRIEVENQGPVLPHATLARLFDRFYRGDASRHERSDSNGLGLAIVTAIMHLHGGRVEVAQPADGRICFSLVFPAV</sequence>
<feature type="transmembrane region" description="Helical" evidence="14">
    <location>
        <begin position="171"/>
        <end position="195"/>
    </location>
</feature>
<dbReference type="InterPro" id="IPR005467">
    <property type="entry name" value="His_kinase_dom"/>
</dbReference>
<evidence type="ECO:0000313" key="18">
    <source>
        <dbReference type="EMBL" id="RMP14567.1"/>
    </source>
</evidence>
<dbReference type="CDD" id="cd00075">
    <property type="entry name" value="HATPase"/>
    <property type="match status" value="1"/>
</dbReference>